<evidence type="ECO:0000313" key="17">
    <source>
        <dbReference type="Proteomes" id="UP000036106"/>
    </source>
</evidence>
<dbReference type="PROSITE" id="PS01298">
    <property type="entry name" value="DAPB"/>
    <property type="match status" value="1"/>
</dbReference>
<proteinExistence type="inferred from homology"/>
<comment type="catalytic activity">
    <reaction evidence="11 13">
        <text>(S)-2,3,4,5-tetrahydrodipicolinate + NADP(+) + H2O = (2S,4S)-4-hydroxy-2,3,4,5-tetrahydrodipicolinate + NADPH + H(+)</text>
        <dbReference type="Rhea" id="RHEA:35331"/>
        <dbReference type="ChEBI" id="CHEBI:15377"/>
        <dbReference type="ChEBI" id="CHEBI:15378"/>
        <dbReference type="ChEBI" id="CHEBI:16845"/>
        <dbReference type="ChEBI" id="CHEBI:57783"/>
        <dbReference type="ChEBI" id="CHEBI:58349"/>
        <dbReference type="ChEBI" id="CHEBI:67139"/>
        <dbReference type="EC" id="1.17.1.8"/>
    </reaction>
</comment>
<dbReference type="InterPro" id="IPR000846">
    <property type="entry name" value="DapB_N"/>
</dbReference>
<keyword evidence="5 13" id="KW-0220">Diaminopimelate biosynthesis</keyword>
<comment type="similarity">
    <text evidence="1 13">Belongs to the DapB family.</text>
</comment>
<dbReference type="GO" id="GO:0005829">
    <property type="term" value="C:cytosol"/>
    <property type="evidence" value="ECO:0007669"/>
    <property type="project" value="TreeGrafter"/>
</dbReference>
<dbReference type="RefSeq" id="WP_048703668.1">
    <property type="nucleotide sequence ID" value="NZ_CP012034.1"/>
</dbReference>
<evidence type="ECO:0000313" key="16">
    <source>
        <dbReference type="EMBL" id="AKP66837.1"/>
    </source>
</evidence>
<feature type="binding site" evidence="13">
    <location>
        <position position="150"/>
    </location>
    <ligand>
        <name>(S)-2,3,4,5-tetrahydrodipicolinate</name>
        <dbReference type="ChEBI" id="CHEBI:16845"/>
    </ligand>
</feature>
<dbReference type="HAMAP" id="MF_00102">
    <property type="entry name" value="DapB"/>
    <property type="match status" value="1"/>
</dbReference>
<feature type="binding site" evidence="13">
    <location>
        <begin position="119"/>
        <end position="122"/>
    </location>
    <ligand>
        <name>NAD(+)</name>
        <dbReference type="ChEBI" id="CHEBI:57540"/>
    </ligand>
</feature>
<dbReference type="UniPathway" id="UPA00034">
    <property type="reaction ID" value="UER00018"/>
</dbReference>
<comment type="subunit">
    <text evidence="13">Homotetramer.</text>
</comment>
<dbReference type="InterPro" id="IPR023940">
    <property type="entry name" value="DHDPR_bac"/>
</dbReference>
<dbReference type="PIRSF" id="PIRSF000161">
    <property type="entry name" value="DHPR"/>
    <property type="match status" value="1"/>
</dbReference>
<keyword evidence="6 13" id="KW-0560">Oxidoreductase</keyword>
<evidence type="ECO:0000256" key="4">
    <source>
        <dbReference type="ARBA" id="ARBA00022857"/>
    </source>
</evidence>
<evidence type="ECO:0000259" key="15">
    <source>
        <dbReference type="Pfam" id="PF05173"/>
    </source>
</evidence>
<dbReference type="SUPFAM" id="SSF51735">
    <property type="entry name" value="NAD(P)-binding Rossmann-fold domains"/>
    <property type="match status" value="1"/>
</dbReference>
<keyword evidence="7 13" id="KW-0520">NAD</keyword>
<comment type="subcellular location">
    <subcellularLocation>
        <location evidence="13">Cytoplasm</location>
    </subcellularLocation>
</comment>
<comment type="caution">
    <text evidence="13">Lacks conserved residue(s) required for the propagation of feature annotation.</text>
</comment>
<dbReference type="PANTHER" id="PTHR20836">
    <property type="entry name" value="DIHYDRODIPICOLINATE REDUCTASE"/>
    <property type="match status" value="1"/>
</dbReference>
<dbReference type="PATRIC" id="fig|1007676.4.peg.858"/>
<dbReference type="FunFam" id="3.30.360.10:FF:000009">
    <property type="entry name" value="4-hydroxy-tetrahydrodipicolinate reductase"/>
    <property type="match status" value="1"/>
</dbReference>
<organism evidence="16 17">
    <name type="scientific">Companilactobacillus ginsenosidimutans</name>
    <dbReference type="NCBI Taxonomy" id="1007676"/>
    <lineage>
        <taxon>Bacteria</taxon>
        <taxon>Bacillati</taxon>
        <taxon>Bacillota</taxon>
        <taxon>Bacilli</taxon>
        <taxon>Lactobacillales</taxon>
        <taxon>Lactobacillaceae</taxon>
        <taxon>Companilactobacillus</taxon>
    </lineage>
</organism>
<dbReference type="GO" id="GO:0008839">
    <property type="term" value="F:4-hydroxy-tetrahydrodipicolinate reductase"/>
    <property type="evidence" value="ECO:0007669"/>
    <property type="project" value="UniProtKB-UniRule"/>
</dbReference>
<comment type="pathway">
    <text evidence="9 13">Amino-acid biosynthesis; L-lysine biosynthesis via DAP pathway; (S)-tetrahydrodipicolinate from L-aspartate: step 4/4.</text>
</comment>
<evidence type="ECO:0000256" key="1">
    <source>
        <dbReference type="ARBA" id="ARBA00006642"/>
    </source>
</evidence>
<evidence type="ECO:0000256" key="5">
    <source>
        <dbReference type="ARBA" id="ARBA00022915"/>
    </source>
</evidence>
<dbReference type="GO" id="GO:0009089">
    <property type="term" value="P:lysine biosynthetic process via diaminopimelate"/>
    <property type="evidence" value="ECO:0007669"/>
    <property type="project" value="UniProtKB-UniRule"/>
</dbReference>
<accession>A0A0H4QFV2</accession>
<evidence type="ECO:0000256" key="6">
    <source>
        <dbReference type="ARBA" id="ARBA00023002"/>
    </source>
</evidence>
<dbReference type="InterPro" id="IPR022663">
    <property type="entry name" value="DapB_C"/>
</dbReference>
<evidence type="ECO:0000256" key="12">
    <source>
        <dbReference type="ARBA" id="ARBA00049396"/>
    </source>
</evidence>
<feature type="binding site" evidence="13">
    <location>
        <position position="49"/>
    </location>
    <ligand>
        <name>NAD(+)</name>
        <dbReference type="ChEBI" id="CHEBI:57540"/>
    </ligand>
</feature>
<keyword evidence="2 13" id="KW-0963">Cytoplasm</keyword>
<dbReference type="GO" id="GO:0016726">
    <property type="term" value="F:oxidoreductase activity, acting on CH or CH2 groups, NAD or NADP as acceptor"/>
    <property type="evidence" value="ECO:0007669"/>
    <property type="project" value="UniProtKB-UniRule"/>
</dbReference>
<comment type="catalytic activity">
    <reaction evidence="12 13">
        <text>(S)-2,3,4,5-tetrahydrodipicolinate + NAD(+) + H2O = (2S,4S)-4-hydroxy-2,3,4,5-tetrahydrodipicolinate + NADH + H(+)</text>
        <dbReference type="Rhea" id="RHEA:35323"/>
        <dbReference type="ChEBI" id="CHEBI:15377"/>
        <dbReference type="ChEBI" id="CHEBI:15378"/>
        <dbReference type="ChEBI" id="CHEBI:16845"/>
        <dbReference type="ChEBI" id="CHEBI:57540"/>
        <dbReference type="ChEBI" id="CHEBI:57945"/>
        <dbReference type="ChEBI" id="CHEBI:67139"/>
        <dbReference type="EC" id="1.17.1.8"/>
    </reaction>
</comment>
<feature type="binding site" evidence="13">
    <location>
        <begin position="93"/>
        <end position="95"/>
    </location>
    <ligand>
        <name>NAD(+)</name>
        <dbReference type="ChEBI" id="CHEBI:57540"/>
    </ligand>
</feature>
<dbReference type="GO" id="GO:0051287">
    <property type="term" value="F:NAD binding"/>
    <property type="evidence" value="ECO:0007669"/>
    <property type="project" value="UniProtKB-UniRule"/>
</dbReference>
<feature type="binding site" evidence="13">
    <location>
        <begin position="159"/>
        <end position="160"/>
    </location>
    <ligand>
        <name>(S)-2,3,4,5-tetrahydrodipicolinate</name>
        <dbReference type="ChEBI" id="CHEBI:16845"/>
    </ligand>
</feature>
<feature type="active site" description="Proton donor" evidence="13">
    <location>
        <position position="153"/>
    </location>
</feature>
<dbReference type="Gene3D" id="3.30.360.10">
    <property type="entry name" value="Dihydrodipicolinate Reductase, domain 2"/>
    <property type="match status" value="1"/>
</dbReference>
<evidence type="ECO:0000256" key="7">
    <source>
        <dbReference type="ARBA" id="ARBA00023027"/>
    </source>
</evidence>
<evidence type="ECO:0000256" key="11">
    <source>
        <dbReference type="ARBA" id="ARBA00049080"/>
    </source>
</evidence>
<dbReference type="AlphaFoldDB" id="A0A0H4QFV2"/>
<dbReference type="GO" id="GO:0050661">
    <property type="term" value="F:NADP binding"/>
    <property type="evidence" value="ECO:0007669"/>
    <property type="project" value="UniProtKB-UniRule"/>
</dbReference>
<evidence type="ECO:0000256" key="8">
    <source>
        <dbReference type="ARBA" id="ARBA00023154"/>
    </source>
</evidence>
<evidence type="ECO:0000256" key="13">
    <source>
        <dbReference type="HAMAP-Rule" id="MF_00102"/>
    </source>
</evidence>
<keyword evidence="8 13" id="KW-0457">Lysine biosynthesis</keyword>
<dbReference type="PANTHER" id="PTHR20836:SF0">
    <property type="entry name" value="4-HYDROXY-TETRAHYDRODIPICOLINATE REDUCTASE 1, CHLOROPLASTIC-RELATED"/>
    <property type="match status" value="1"/>
</dbReference>
<comment type="function">
    <text evidence="13">Catalyzes the conversion of 4-hydroxy-tetrahydrodipicolinate (HTPA) to tetrahydrodipicolinate.</text>
</comment>
<feature type="domain" description="Dihydrodipicolinate reductase C-terminal" evidence="15">
    <location>
        <begin position="126"/>
        <end position="257"/>
    </location>
</feature>
<dbReference type="STRING" id="1007676.ABM34_04175"/>
<protein>
    <recommendedName>
        <fullName evidence="10 13">4-hydroxy-tetrahydrodipicolinate reductase</fullName>
        <shortName evidence="13">HTPA reductase</shortName>
        <ecNumber evidence="10 13">1.17.1.8</ecNumber>
    </recommendedName>
</protein>
<feature type="binding site" evidence="13">
    <location>
        <begin position="8"/>
        <end position="13"/>
    </location>
    <ligand>
        <name>NAD(+)</name>
        <dbReference type="ChEBI" id="CHEBI:57540"/>
    </ligand>
</feature>
<evidence type="ECO:0000256" key="10">
    <source>
        <dbReference type="ARBA" id="ARBA00038983"/>
    </source>
</evidence>
<evidence type="ECO:0000256" key="2">
    <source>
        <dbReference type="ARBA" id="ARBA00022490"/>
    </source>
</evidence>
<dbReference type="Pfam" id="PF05173">
    <property type="entry name" value="DapB_C"/>
    <property type="match status" value="1"/>
</dbReference>
<dbReference type="GO" id="GO:0019877">
    <property type="term" value="P:diaminopimelate biosynthetic process"/>
    <property type="evidence" value="ECO:0007669"/>
    <property type="project" value="UniProtKB-UniRule"/>
</dbReference>
<dbReference type="OrthoDB" id="9790352at2"/>
<keyword evidence="4 13" id="KW-0521">NADP</keyword>
<dbReference type="NCBIfam" id="TIGR00036">
    <property type="entry name" value="dapB"/>
    <property type="match status" value="1"/>
</dbReference>
<dbReference type="EC" id="1.17.1.8" evidence="10 13"/>
<dbReference type="Gene3D" id="3.40.50.720">
    <property type="entry name" value="NAD(P)-binding Rossmann-like Domain"/>
    <property type="match status" value="1"/>
</dbReference>
<reference evidence="17" key="1">
    <citation type="submission" date="2015-07" db="EMBL/GenBank/DDBJ databases">
        <title>Lactobacillus ginsenosidimutans/EMML 3141/ whole genome sequencing.</title>
        <authorList>
            <person name="Kim M.K."/>
            <person name="Im W.-T."/>
            <person name="Srinivasan S."/>
            <person name="Lee J.-J."/>
        </authorList>
    </citation>
    <scope>NUCLEOTIDE SEQUENCE [LARGE SCALE GENOMIC DNA]</scope>
    <source>
        <strain evidence="17">EMML 3041</strain>
    </source>
</reference>
<dbReference type="SUPFAM" id="SSF55347">
    <property type="entry name" value="Glyceraldehyde-3-phosphate dehydrogenase-like, C-terminal domain"/>
    <property type="match status" value="1"/>
</dbReference>
<evidence type="ECO:0000256" key="3">
    <source>
        <dbReference type="ARBA" id="ARBA00022605"/>
    </source>
</evidence>
<feature type="active site" description="Proton donor/acceptor" evidence="13">
    <location>
        <position position="149"/>
    </location>
</feature>
<feature type="domain" description="Dihydrodipicolinate reductase N-terminal" evidence="14">
    <location>
        <begin position="2"/>
        <end position="122"/>
    </location>
</feature>
<dbReference type="InterPro" id="IPR022664">
    <property type="entry name" value="DapB_N_CS"/>
</dbReference>
<comment type="caution">
    <text evidence="13">Was originally thought to be a dihydrodipicolinate reductase (DHDPR), catalyzing the conversion of dihydrodipicolinate to tetrahydrodipicolinate. However, it was shown in E.coli that the substrate of the enzymatic reaction is not dihydrodipicolinate (DHDP) but in fact (2S,4S)-4-hydroxy-2,3,4,5-tetrahydrodipicolinic acid (HTPA), the product released by the DapA-catalyzed reaction.</text>
</comment>
<dbReference type="CDD" id="cd02274">
    <property type="entry name" value="DHDPR_N"/>
    <property type="match status" value="1"/>
</dbReference>
<keyword evidence="17" id="KW-1185">Reference proteome</keyword>
<gene>
    <name evidence="13" type="primary">dapB</name>
    <name evidence="16" type="ORF">ABM34_04175</name>
</gene>
<name>A0A0H4QFV2_9LACO</name>
<dbReference type="Proteomes" id="UP000036106">
    <property type="component" value="Chromosome"/>
</dbReference>
<dbReference type="KEGG" id="lgn:ABM34_04175"/>
<sequence length="258" mass="28026">MIKAIVSGFTGSMGQKVLAMINGESDLQLVGAFNPIIKSLDPADYDLDDSVKVFNDLSQIDIAADIWIDFSIPSAVFENTKFAIEHGIRPVIGTSGMSEEQVSELKELADSKKVGGIIASNFGVSAVLMMKFAQVAAKYFDHSEVLEFHHEDKLDAPSGTAMNTAKLIHEVQGKDQESNPNEQDKIGARGGDYHGIKIHAVRLPGFVADEEVIFGGQGETLTIKQSTTDRASFMKGVRIAISEVMKRDELIIGLEKII</sequence>
<evidence type="ECO:0000259" key="14">
    <source>
        <dbReference type="Pfam" id="PF01113"/>
    </source>
</evidence>
<evidence type="ECO:0000256" key="9">
    <source>
        <dbReference type="ARBA" id="ARBA00037922"/>
    </source>
</evidence>
<dbReference type="EMBL" id="CP012034">
    <property type="protein sequence ID" value="AKP66837.1"/>
    <property type="molecule type" value="Genomic_DNA"/>
</dbReference>
<keyword evidence="3 13" id="KW-0028">Amino-acid biosynthesis</keyword>
<dbReference type="Pfam" id="PF01113">
    <property type="entry name" value="DapB_N"/>
    <property type="match status" value="1"/>
</dbReference>
<dbReference type="InterPro" id="IPR036291">
    <property type="entry name" value="NAD(P)-bd_dom_sf"/>
</dbReference>